<dbReference type="NCBIfam" id="TIGR01280">
    <property type="entry name" value="xseB"/>
    <property type="match status" value="1"/>
</dbReference>
<dbReference type="InterPro" id="IPR003761">
    <property type="entry name" value="Exonuc_VII_S"/>
</dbReference>
<protein>
    <recommendedName>
        <fullName evidence="6">Exodeoxyribonuclease 7 small subunit</fullName>
        <ecNumber evidence="6">3.1.11.6</ecNumber>
    </recommendedName>
    <alternativeName>
        <fullName evidence="6">Exodeoxyribonuclease VII small subunit</fullName>
        <shortName evidence="6">Exonuclease VII small subunit</shortName>
    </alternativeName>
</protein>
<comment type="caution">
    <text evidence="8">The sequence shown here is derived from an EMBL/GenBank/DDBJ whole genome shotgun (WGS) entry which is preliminary data.</text>
</comment>
<sequence length="95" mass="10488">MAKNGAGKKPEDLNEAQEGTDVPAISFEQAMEKLEDIVARLESGDVPLETAIELFQEGMRLSKLCGQKLEQVERRIEMLVEGDGGLQRKPFAAEQ</sequence>
<evidence type="ECO:0000256" key="1">
    <source>
        <dbReference type="ARBA" id="ARBA00009998"/>
    </source>
</evidence>
<dbReference type="EC" id="3.1.11.6" evidence="6"/>
<dbReference type="HAMAP" id="MF_00337">
    <property type="entry name" value="Exonuc_7_S"/>
    <property type="match status" value="1"/>
</dbReference>
<accession>A0ABW0LPU3</accession>
<keyword evidence="3 6" id="KW-0540">Nuclease</keyword>
<feature type="region of interest" description="Disordered" evidence="7">
    <location>
        <begin position="1"/>
        <end position="25"/>
    </location>
</feature>
<evidence type="ECO:0000313" key="8">
    <source>
        <dbReference type="EMBL" id="MFC5467878.1"/>
    </source>
</evidence>
<proteinExistence type="inferred from homology"/>
<dbReference type="Pfam" id="PF02609">
    <property type="entry name" value="Exonuc_VII_S"/>
    <property type="match status" value="1"/>
</dbReference>
<comment type="function">
    <text evidence="6">Bidirectionally degrades single-stranded DNA into large acid-insoluble oligonucleotides, which are then degraded further into small acid-soluble oligonucleotides.</text>
</comment>
<dbReference type="SUPFAM" id="SSF116842">
    <property type="entry name" value="XseB-like"/>
    <property type="match status" value="1"/>
</dbReference>
<dbReference type="InterPro" id="IPR037004">
    <property type="entry name" value="Exonuc_VII_ssu_sf"/>
</dbReference>
<comment type="similarity">
    <text evidence="1 6">Belongs to the XseB family.</text>
</comment>
<evidence type="ECO:0000256" key="4">
    <source>
        <dbReference type="ARBA" id="ARBA00022801"/>
    </source>
</evidence>
<organism evidence="8 9">
    <name type="scientific">Cohnella suwonensis</name>
    <dbReference type="NCBI Taxonomy" id="696072"/>
    <lineage>
        <taxon>Bacteria</taxon>
        <taxon>Bacillati</taxon>
        <taxon>Bacillota</taxon>
        <taxon>Bacilli</taxon>
        <taxon>Bacillales</taxon>
        <taxon>Paenibacillaceae</taxon>
        <taxon>Cohnella</taxon>
    </lineage>
</organism>
<reference evidence="9" key="1">
    <citation type="journal article" date="2019" name="Int. J. Syst. Evol. Microbiol.">
        <title>The Global Catalogue of Microorganisms (GCM) 10K type strain sequencing project: providing services to taxonomists for standard genome sequencing and annotation.</title>
        <authorList>
            <consortium name="The Broad Institute Genomics Platform"/>
            <consortium name="The Broad Institute Genome Sequencing Center for Infectious Disease"/>
            <person name="Wu L."/>
            <person name="Ma J."/>
        </authorList>
    </citation>
    <scope>NUCLEOTIDE SEQUENCE [LARGE SCALE GENOMIC DNA]</scope>
    <source>
        <strain evidence="9">CCUG 57113</strain>
    </source>
</reference>
<evidence type="ECO:0000256" key="3">
    <source>
        <dbReference type="ARBA" id="ARBA00022722"/>
    </source>
</evidence>
<evidence type="ECO:0000256" key="7">
    <source>
        <dbReference type="SAM" id="MobiDB-lite"/>
    </source>
</evidence>
<keyword evidence="5 6" id="KW-0269">Exonuclease</keyword>
<comment type="catalytic activity">
    <reaction evidence="6">
        <text>Exonucleolytic cleavage in either 5'- to 3'- or 3'- to 5'-direction to yield nucleoside 5'-phosphates.</text>
        <dbReference type="EC" id="3.1.11.6"/>
    </reaction>
</comment>
<evidence type="ECO:0000256" key="5">
    <source>
        <dbReference type="ARBA" id="ARBA00022839"/>
    </source>
</evidence>
<evidence type="ECO:0000313" key="9">
    <source>
        <dbReference type="Proteomes" id="UP001596105"/>
    </source>
</evidence>
<comment type="subunit">
    <text evidence="6">Heterooligomer composed of large and small subunits.</text>
</comment>
<dbReference type="GO" id="GO:0008855">
    <property type="term" value="F:exodeoxyribonuclease VII activity"/>
    <property type="evidence" value="ECO:0007669"/>
    <property type="project" value="UniProtKB-EC"/>
</dbReference>
<dbReference type="PANTHER" id="PTHR34137:SF1">
    <property type="entry name" value="EXODEOXYRIBONUCLEASE 7 SMALL SUBUNIT"/>
    <property type="match status" value="1"/>
</dbReference>
<evidence type="ECO:0000256" key="2">
    <source>
        <dbReference type="ARBA" id="ARBA00022490"/>
    </source>
</evidence>
<keyword evidence="2 6" id="KW-0963">Cytoplasm</keyword>
<gene>
    <name evidence="6 8" type="primary">xseB</name>
    <name evidence="8" type="ORF">ACFPPD_04045</name>
</gene>
<keyword evidence="4 6" id="KW-0378">Hydrolase</keyword>
<dbReference type="Proteomes" id="UP001596105">
    <property type="component" value="Unassembled WGS sequence"/>
</dbReference>
<dbReference type="PANTHER" id="PTHR34137">
    <property type="entry name" value="EXODEOXYRIBONUCLEASE 7 SMALL SUBUNIT"/>
    <property type="match status" value="1"/>
</dbReference>
<dbReference type="EMBL" id="JBHSMH010000005">
    <property type="protein sequence ID" value="MFC5467878.1"/>
    <property type="molecule type" value="Genomic_DNA"/>
</dbReference>
<keyword evidence="9" id="KW-1185">Reference proteome</keyword>
<comment type="subcellular location">
    <subcellularLocation>
        <location evidence="6">Cytoplasm</location>
    </subcellularLocation>
</comment>
<dbReference type="RefSeq" id="WP_209743366.1">
    <property type="nucleotide sequence ID" value="NZ_JBHSMH010000005.1"/>
</dbReference>
<name>A0ABW0LPU3_9BACL</name>
<dbReference type="Gene3D" id="1.10.287.1040">
    <property type="entry name" value="Exonuclease VII, small subunit"/>
    <property type="match status" value="1"/>
</dbReference>
<evidence type="ECO:0000256" key="6">
    <source>
        <dbReference type="HAMAP-Rule" id="MF_00337"/>
    </source>
</evidence>